<feature type="region of interest" description="Disordered" evidence="1">
    <location>
        <begin position="207"/>
        <end position="252"/>
    </location>
</feature>
<feature type="compositionally biased region" description="Low complexity" evidence="1">
    <location>
        <begin position="242"/>
        <end position="252"/>
    </location>
</feature>
<gene>
    <name evidence="2" type="ORF">CSSPTR1EN2_LOCUS2619</name>
</gene>
<dbReference type="PANTHER" id="PTHR21580:SF28">
    <property type="entry name" value="BOREALIN N-TERMINAL DOMAIN-CONTAINING PROTEIN-RELATED"/>
    <property type="match status" value="1"/>
</dbReference>
<accession>A0ABP0TEK4</accession>
<feature type="region of interest" description="Disordered" evidence="1">
    <location>
        <begin position="1"/>
        <end position="53"/>
    </location>
</feature>
<proteinExistence type="predicted"/>
<dbReference type="PANTHER" id="PTHR21580">
    <property type="entry name" value="SHIPPO-1-RELATED"/>
    <property type="match status" value="1"/>
</dbReference>
<feature type="compositionally biased region" description="Polar residues" evidence="1">
    <location>
        <begin position="44"/>
        <end position="53"/>
    </location>
</feature>
<sequence length="252" mass="26710">MGSTAGPAYSMGSRTKWKAGDHRRGPGSYNPPPTIAKGPAFSMGTRTKTAQSSEFWERGPGSYDIFEGLNKRGPVYSFGIRGTYKVARSEGPGPGAYDSVSTCFTKTAAPSFSMGGRCKSNYSTNSPGPGTYDIARSTRSGPAFSISQRPADFSAAVPHARSYMNVSNTSTSSKSMTPGPGAYNIDCYNNVVHSSAPAYSLTSKATHIKSEQDSTPGPGAYSWNTRSSGPAFTMALKRRDNNNNNNNNKAST</sequence>
<dbReference type="Pfam" id="PF07004">
    <property type="entry name" value="SHIPPO-rpt"/>
    <property type="match status" value="6"/>
</dbReference>
<keyword evidence="3" id="KW-1185">Reference proteome</keyword>
<reference evidence="2" key="1">
    <citation type="submission" date="2024-02" db="EMBL/GenBank/DDBJ databases">
        <authorList>
            <consortium name="ELIXIR-Norway"/>
            <consortium name="Elixir Norway"/>
        </authorList>
    </citation>
    <scope>NUCLEOTIDE SEQUENCE</scope>
</reference>
<dbReference type="InterPro" id="IPR010736">
    <property type="entry name" value="SHIPPO-rpt"/>
</dbReference>
<dbReference type="Proteomes" id="UP001497512">
    <property type="component" value="Chromosome 10"/>
</dbReference>
<dbReference type="InterPro" id="IPR051291">
    <property type="entry name" value="CIMAP"/>
</dbReference>
<name>A0ABP0TEK4_9BRYO</name>
<organism evidence="2 3">
    <name type="scientific">Sphagnum troendelagicum</name>
    <dbReference type="NCBI Taxonomy" id="128251"/>
    <lineage>
        <taxon>Eukaryota</taxon>
        <taxon>Viridiplantae</taxon>
        <taxon>Streptophyta</taxon>
        <taxon>Embryophyta</taxon>
        <taxon>Bryophyta</taxon>
        <taxon>Sphagnophytina</taxon>
        <taxon>Sphagnopsida</taxon>
        <taxon>Sphagnales</taxon>
        <taxon>Sphagnaceae</taxon>
        <taxon>Sphagnum</taxon>
    </lineage>
</organism>
<evidence type="ECO:0000313" key="3">
    <source>
        <dbReference type="Proteomes" id="UP001497512"/>
    </source>
</evidence>
<protein>
    <submittedName>
        <fullName evidence="2">Uncharacterized protein</fullName>
    </submittedName>
</protein>
<evidence type="ECO:0000313" key="2">
    <source>
        <dbReference type="EMBL" id="CAK9194624.1"/>
    </source>
</evidence>
<dbReference type="EMBL" id="OZ019902">
    <property type="protein sequence ID" value="CAK9194624.1"/>
    <property type="molecule type" value="Genomic_DNA"/>
</dbReference>
<evidence type="ECO:0000256" key="1">
    <source>
        <dbReference type="SAM" id="MobiDB-lite"/>
    </source>
</evidence>